<keyword evidence="4" id="KW-1185">Reference proteome</keyword>
<gene>
    <name evidence="3" type="ORF">IQ229_06200</name>
</gene>
<name>A0ABR9TVZ6_9NOSO</name>
<dbReference type="PROSITE" id="PS51257">
    <property type="entry name" value="PROKAR_LIPOPROTEIN"/>
    <property type="match status" value="1"/>
</dbReference>
<organism evidence="3 4">
    <name type="scientific">Nostoc cf. edaphicum LEGE 07299</name>
    <dbReference type="NCBI Taxonomy" id="2777974"/>
    <lineage>
        <taxon>Bacteria</taxon>
        <taxon>Bacillati</taxon>
        <taxon>Cyanobacteriota</taxon>
        <taxon>Cyanophyceae</taxon>
        <taxon>Nostocales</taxon>
        <taxon>Nostocaceae</taxon>
        <taxon>Nostoc</taxon>
    </lineage>
</organism>
<evidence type="ECO:0000313" key="4">
    <source>
        <dbReference type="Proteomes" id="UP000647836"/>
    </source>
</evidence>
<sequence>MSNFKIYSTGIVAIALSLATGCTPTTPHDDNISEVPPAQSVQTTESPSPSPSASPATPGQNNLSSVDRQFMTEAAQGGLAEVQLGQLASQRGASDAVKQHGQRMVQDHTLVNNQLKQLATQKGVTLPTSLNSKNKQIQQSLSKLSGARFDREYLNQMLQNHEKDVSVFQTEAEQGQDPDVKAFAAQTLPILQEHLQQVRSLVNPGSSTSTPTPTSTPTTTP</sequence>
<accession>A0ABR9TVZ6</accession>
<dbReference type="Gene3D" id="1.20.1260.10">
    <property type="match status" value="1"/>
</dbReference>
<feature type="domain" description="DUF4142" evidence="2">
    <location>
        <begin position="67"/>
        <end position="201"/>
    </location>
</feature>
<dbReference type="EMBL" id="JADEXF010000142">
    <property type="protein sequence ID" value="MBE9104541.1"/>
    <property type="molecule type" value="Genomic_DNA"/>
</dbReference>
<dbReference type="Pfam" id="PF13628">
    <property type="entry name" value="DUF4142"/>
    <property type="match status" value="1"/>
</dbReference>
<evidence type="ECO:0000259" key="2">
    <source>
        <dbReference type="Pfam" id="PF13628"/>
    </source>
</evidence>
<feature type="region of interest" description="Disordered" evidence="1">
    <location>
        <begin position="200"/>
        <end position="221"/>
    </location>
</feature>
<proteinExistence type="predicted"/>
<evidence type="ECO:0000313" key="3">
    <source>
        <dbReference type="EMBL" id="MBE9104541.1"/>
    </source>
</evidence>
<dbReference type="PANTHER" id="PTHR38593:SF1">
    <property type="entry name" value="BLR2558 PROTEIN"/>
    <property type="match status" value="1"/>
</dbReference>
<feature type="region of interest" description="Disordered" evidence="1">
    <location>
        <begin position="25"/>
        <end position="64"/>
    </location>
</feature>
<reference evidence="3 4" key="1">
    <citation type="submission" date="2020-10" db="EMBL/GenBank/DDBJ databases">
        <authorList>
            <person name="Castelo-Branco R."/>
            <person name="Eusebio N."/>
            <person name="Adriana R."/>
            <person name="Vieira A."/>
            <person name="Brugerolle De Fraissinette N."/>
            <person name="Rezende De Castro R."/>
            <person name="Schneider M.P."/>
            <person name="Vasconcelos V."/>
            <person name="Leao P.N."/>
        </authorList>
    </citation>
    <scope>NUCLEOTIDE SEQUENCE [LARGE SCALE GENOMIC DNA]</scope>
    <source>
        <strain evidence="3 4">LEGE 07299</strain>
    </source>
</reference>
<dbReference type="RefSeq" id="WP_194042202.1">
    <property type="nucleotide sequence ID" value="NZ_JADEXF010000142.1"/>
</dbReference>
<evidence type="ECO:0000256" key="1">
    <source>
        <dbReference type="SAM" id="MobiDB-lite"/>
    </source>
</evidence>
<protein>
    <submittedName>
        <fullName evidence="3">DUF4142 domain-containing protein</fullName>
    </submittedName>
</protein>
<dbReference type="Proteomes" id="UP000647836">
    <property type="component" value="Unassembled WGS sequence"/>
</dbReference>
<dbReference type="InterPro" id="IPR012347">
    <property type="entry name" value="Ferritin-like"/>
</dbReference>
<comment type="caution">
    <text evidence="3">The sequence shown here is derived from an EMBL/GenBank/DDBJ whole genome shotgun (WGS) entry which is preliminary data.</text>
</comment>
<feature type="compositionally biased region" description="Low complexity" evidence="1">
    <location>
        <begin position="206"/>
        <end position="221"/>
    </location>
</feature>
<dbReference type="PANTHER" id="PTHR38593">
    <property type="entry name" value="BLR2558 PROTEIN"/>
    <property type="match status" value="1"/>
</dbReference>
<dbReference type="InterPro" id="IPR025419">
    <property type="entry name" value="DUF4142"/>
</dbReference>